<dbReference type="Gene3D" id="2.50.20.20">
    <property type="match status" value="1"/>
</dbReference>
<dbReference type="Proteomes" id="UP000254425">
    <property type="component" value="Chromosome"/>
</dbReference>
<proteinExistence type="predicted"/>
<feature type="compositionally biased region" description="Basic and acidic residues" evidence="1">
    <location>
        <begin position="40"/>
        <end position="52"/>
    </location>
</feature>
<organism evidence="2 3">
    <name type="scientific">Streptomyces armeniacus</name>
    <dbReference type="NCBI Taxonomy" id="83291"/>
    <lineage>
        <taxon>Bacteria</taxon>
        <taxon>Bacillati</taxon>
        <taxon>Actinomycetota</taxon>
        <taxon>Actinomycetes</taxon>
        <taxon>Kitasatosporales</taxon>
        <taxon>Streptomycetaceae</taxon>
        <taxon>Streptomyces</taxon>
    </lineage>
</organism>
<sequence>MAGLTACGSDDGDGGGGGKKDKRSSEKSSTGFSPLAALKKASDSTERQKSAHVEGNTSQGSPQGTMTTAMEGEMDWSEGGTTGNLTVTQSGGAVANSPIANKPTPARYTADAMYVNVGDEFASTAGNGAHWIAYDYDKLAERAGPSGAFIKDQMQNNNPSRSVELLLATGKVRKVGTETVKGTETTHYSGTVDVSELTRMQSKELSQTELQQLQRQLQTAGLETEKIDLWIDGDDLLVKKSETAENTKGQGDYESVVYYSDYGTDVTIEAPPASDTVGFEELS</sequence>
<name>A0A345XZN1_9ACTN</name>
<protein>
    <recommendedName>
        <fullName evidence="4">Lipoprotein</fullName>
    </recommendedName>
</protein>
<gene>
    <name evidence="2" type="ORF">DVA86_05125</name>
</gene>
<evidence type="ECO:0000256" key="1">
    <source>
        <dbReference type="SAM" id="MobiDB-lite"/>
    </source>
</evidence>
<dbReference type="AlphaFoldDB" id="A0A345XZN1"/>
<dbReference type="KEGG" id="sarm:DVA86_05125"/>
<accession>A0A345XZN1</accession>
<dbReference type="SUPFAM" id="SSF89392">
    <property type="entry name" value="Prokaryotic lipoproteins and lipoprotein localization factors"/>
    <property type="match status" value="1"/>
</dbReference>
<dbReference type="EMBL" id="CP031320">
    <property type="protein sequence ID" value="AXK37097.1"/>
    <property type="molecule type" value="Genomic_DNA"/>
</dbReference>
<feature type="region of interest" description="Disordered" evidence="1">
    <location>
        <begin position="1"/>
        <end position="102"/>
    </location>
</feature>
<evidence type="ECO:0000313" key="3">
    <source>
        <dbReference type="Proteomes" id="UP000254425"/>
    </source>
</evidence>
<keyword evidence="3" id="KW-1185">Reference proteome</keyword>
<feature type="compositionally biased region" description="Polar residues" evidence="1">
    <location>
        <begin position="55"/>
        <end position="68"/>
    </location>
</feature>
<reference evidence="2 3" key="1">
    <citation type="submission" date="2018-07" db="EMBL/GenBank/DDBJ databases">
        <title>Draft genome of the type strain Streptomyces armeniacus ATCC 15676.</title>
        <authorList>
            <person name="Labana P."/>
            <person name="Gosse J.T."/>
            <person name="Boddy C.N."/>
        </authorList>
    </citation>
    <scope>NUCLEOTIDE SEQUENCE [LARGE SCALE GENOMIC DNA]</scope>
    <source>
        <strain evidence="2 3">ATCC 15676</strain>
    </source>
</reference>
<evidence type="ECO:0000313" key="2">
    <source>
        <dbReference type="EMBL" id="AXK37097.1"/>
    </source>
</evidence>
<evidence type="ECO:0008006" key="4">
    <source>
        <dbReference type="Google" id="ProtNLM"/>
    </source>
</evidence>
<dbReference type="InterPro" id="IPR029046">
    <property type="entry name" value="LolA/LolB/LppX"/>
</dbReference>